<feature type="compositionally biased region" description="Basic and acidic residues" evidence="1">
    <location>
        <begin position="226"/>
        <end position="239"/>
    </location>
</feature>
<dbReference type="InParanoid" id="B0X6T3"/>
<dbReference type="InterPro" id="IPR015955">
    <property type="entry name" value="Lactate_DH/Glyco_Ohase_4_C"/>
</dbReference>
<feature type="region of interest" description="Disordered" evidence="1">
    <location>
        <begin position="305"/>
        <end position="349"/>
    </location>
</feature>
<name>B0X6T3_CULQU</name>
<protein>
    <submittedName>
        <fullName evidence="2 3">Malate dehydrogenase</fullName>
    </submittedName>
</protein>
<keyword evidence="4" id="KW-1185">Reference proteome</keyword>
<organism>
    <name type="scientific">Culex quinquefasciatus</name>
    <name type="common">Southern house mosquito</name>
    <name type="synonym">Culex pungens</name>
    <dbReference type="NCBI Taxonomy" id="7176"/>
    <lineage>
        <taxon>Eukaryota</taxon>
        <taxon>Metazoa</taxon>
        <taxon>Ecdysozoa</taxon>
        <taxon>Arthropoda</taxon>
        <taxon>Hexapoda</taxon>
        <taxon>Insecta</taxon>
        <taxon>Pterygota</taxon>
        <taxon>Neoptera</taxon>
        <taxon>Endopterygota</taxon>
        <taxon>Diptera</taxon>
        <taxon>Nematocera</taxon>
        <taxon>Culicoidea</taxon>
        <taxon>Culicidae</taxon>
        <taxon>Culicinae</taxon>
        <taxon>Culicini</taxon>
        <taxon>Culex</taxon>
        <taxon>Culex</taxon>
    </lineage>
</organism>
<evidence type="ECO:0000256" key="1">
    <source>
        <dbReference type="SAM" id="MobiDB-lite"/>
    </source>
</evidence>
<dbReference type="AlphaFoldDB" id="B0X6T3"/>
<dbReference type="EMBL" id="DS232423">
    <property type="protein sequence ID" value="EDS41604.1"/>
    <property type="molecule type" value="Genomic_DNA"/>
</dbReference>
<feature type="region of interest" description="Disordered" evidence="1">
    <location>
        <begin position="102"/>
        <end position="123"/>
    </location>
</feature>
<feature type="compositionally biased region" description="Polar residues" evidence="1">
    <location>
        <begin position="187"/>
        <end position="199"/>
    </location>
</feature>
<evidence type="ECO:0000313" key="4">
    <source>
        <dbReference type="Proteomes" id="UP000002320"/>
    </source>
</evidence>
<evidence type="ECO:0000313" key="3">
    <source>
        <dbReference type="EnsemblMetazoa" id="CPIJ015299-PA"/>
    </source>
</evidence>
<evidence type="ECO:0000313" key="2">
    <source>
        <dbReference type="EMBL" id="EDS41604.1"/>
    </source>
</evidence>
<dbReference type="KEGG" id="cqu:CpipJ_CPIJ015299"/>
<reference evidence="2" key="1">
    <citation type="submission" date="2007-03" db="EMBL/GenBank/DDBJ databases">
        <title>Annotation of Culex pipiens quinquefasciatus.</title>
        <authorList>
            <consortium name="The Broad Institute Genome Sequencing Platform"/>
            <person name="Atkinson P.W."/>
            <person name="Hemingway J."/>
            <person name="Christensen B.M."/>
            <person name="Higgs S."/>
            <person name="Kodira C."/>
            <person name="Hannick L."/>
            <person name="Megy K."/>
            <person name="O'Leary S."/>
            <person name="Pearson M."/>
            <person name="Haas B.J."/>
            <person name="Mauceli E."/>
            <person name="Wortman J.R."/>
            <person name="Lee N.H."/>
            <person name="Guigo R."/>
            <person name="Stanke M."/>
            <person name="Alvarado L."/>
            <person name="Amedeo P."/>
            <person name="Antoine C.H."/>
            <person name="Arensburger P."/>
            <person name="Bidwell S.L."/>
            <person name="Crawford M."/>
            <person name="Camaro F."/>
            <person name="Devon K."/>
            <person name="Engels R."/>
            <person name="Hammond M."/>
            <person name="Howarth C."/>
            <person name="Koehrsen M."/>
            <person name="Lawson D."/>
            <person name="Montgomery P."/>
            <person name="Nene V."/>
            <person name="Nusbaum C."/>
            <person name="Puiu D."/>
            <person name="Romero-Severson J."/>
            <person name="Severson D.W."/>
            <person name="Shumway M."/>
            <person name="Sisk P."/>
            <person name="Stolte C."/>
            <person name="Zeng Q."/>
            <person name="Eisenstadt E."/>
            <person name="Fraser-Liggett C."/>
            <person name="Strausberg R."/>
            <person name="Galagan J."/>
            <person name="Birren B."/>
            <person name="Collins F.H."/>
        </authorList>
    </citation>
    <scope>NUCLEOTIDE SEQUENCE [LARGE SCALE GENOMIC DNA]</scope>
    <source>
        <strain evidence="2">JHB</strain>
    </source>
</reference>
<dbReference type="EnsemblMetazoa" id="CPIJ015299-RA">
    <property type="protein sequence ID" value="CPIJ015299-PA"/>
    <property type="gene ID" value="CPIJ015299"/>
</dbReference>
<accession>B0X6T3</accession>
<gene>
    <name evidence="3" type="primary">6048432</name>
    <name evidence="2" type="ORF">CpipJ_CPIJ015299</name>
</gene>
<feature type="region of interest" description="Disordered" evidence="1">
    <location>
        <begin position="186"/>
        <end position="262"/>
    </location>
</feature>
<dbReference type="Gene3D" id="3.90.110.10">
    <property type="entry name" value="Lactate dehydrogenase/glycoside hydrolase, family 4, C-terminal"/>
    <property type="match status" value="1"/>
</dbReference>
<dbReference type="Proteomes" id="UP000002320">
    <property type="component" value="Unassembled WGS sequence"/>
</dbReference>
<dbReference type="GO" id="GO:0016616">
    <property type="term" value="F:oxidoreductase activity, acting on the CH-OH group of donors, NAD or NADP as acceptor"/>
    <property type="evidence" value="ECO:0007669"/>
    <property type="project" value="InterPro"/>
</dbReference>
<dbReference type="STRING" id="7176.B0X6T3"/>
<sequence>MEQESARSLTIKRNFVKGKISRVVDRLNAFEENHQLPSFAQIQVFVWNVEKYYGEFNKVCDEFKEANLRIVALNNALLSQPVHAAVPEQQQQPILKEEAIRTPLPTTEVRGEGDSSGAGDVPDAANAERFHADDREPGALDTKVGAHFEPYLSPPIVDSERSEPMCNDCRTDIDCFPVREDPVEQCQPLQESNPDLSSQKRLRGEFHEPETQPAVHAILPPEEPEVVPHESSSDDRGSAETKTASPRIDKKSRPRNRQWFRMSTRQQNEVVPCWTTQKLSPYRSQLSTSTLCQTLTRAKQCKKHHEETQRFAPHNDHHHASKCKGVACSSGRNEPGTASDRRSLPELTTDTGPAFLDPKCVFGISTLHIIRANKFIELPQDKIAALTARIQEVLKAKADAGSATFTTAYAEARFALAELWSAHERSPTSKSC</sequence>
<dbReference type="HOGENOM" id="CLU_635015_0_0_1"/>
<dbReference type="VEuPathDB" id="VectorBase:CPIJ015299"/>
<reference evidence="3" key="2">
    <citation type="submission" date="2020-05" db="UniProtKB">
        <authorList>
            <consortium name="EnsemblMetazoa"/>
        </authorList>
    </citation>
    <scope>IDENTIFICATION</scope>
    <source>
        <strain evidence="3">JHB</strain>
    </source>
</reference>
<feature type="compositionally biased region" description="Basic and acidic residues" evidence="1">
    <location>
        <begin position="305"/>
        <end position="315"/>
    </location>
</feature>
<proteinExistence type="predicted"/>